<keyword evidence="2" id="KW-0472">Membrane</keyword>
<dbReference type="Pfam" id="PF19950">
    <property type="entry name" value="DUF6412"/>
    <property type="match status" value="1"/>
</dbReference>
<name>A0ABW3YCX4_9ACTN</name>
<dbReference type="Proteomes" id="UP001597260">
    <property type="component" value="Unassembled WGS sequence"/>
</dbReference>
<reference evidence="4" key="1">
    <citation type="journal article" date="2019" name="Int. J. Syst. Evol. Microbiol.">
        <title>The Global Catalogue of Microorganisms (GCM) 10K type strain sequencing project: providing services to taxonomists for standard genome sequencing and annotation.</title>
        <authorList>
            <consortium name="The Broad Institute Genomics Platform"/>
            <consortium name="The Broad Institute Genome Sequencing Center for Infectious Disease"/>
            <person name="Wu L."/>
            <person name="Ma J."/>
        </authorList>
    </citation>
    <scope>NUCLEOTIDE SEQUENCE [LARGE SCALE GENOMIC DNA]</scope>
    <source>
        <strain evidence="4">JCM 31037</strain>
    </source>
</reference>
<dbReference type="InterPro" id="IPR045635">
    <property type="entry name" value="DUF6412"/>
</dbReference>
<organism evidence="3 4">
    <name type="scientific">Micromonospora sonneratiae</name>
    <dbReference type="NCBI Taxonomy" id="1184706"/>
    <lineage>
        <taxon>Bacteria</taxon>
        <taxon>Bacillati</taxon>
        <taxon>Actinomycetota</taxon>
        <taxon>Actinomycetes</taxon>
        <taxon>Micromonosporales</taxon>
        <taxon>Micromonosporaceae</taxon>
        <taxon>Micromonospora</taxon>
    </lineage>
</organism>
<protein>
    <submittedName>
        <fullName evidence="3">DUF6412 domain-containing protein</fullName>
    </submittedName>
</protein>
<dbReference type="EMBL" id="JBHTMP010000019">
    <property type="protein sequence ID" value="MFD1322308.1"/>
    <property type="molecule type" value="Genomic_DNA"/>
</dbReference>
<gene>
    <name evidence="3" type="ORF">ACFQ4H_14520</name>
</gene>
<accession>A0ABW3YCX4</accession>
<sequence length="100" mass="10313">MPELLLTVTSVWTYAVAQLAALATRPAELFAGAAALAVATLIAVAVAVHLVGWSGATADPARRAATLRARARHSRVSRQLDPDASGRPRPRAPSAYASAA</sequence>
<feature type="transmembrane region" description="Helical" evidence="2">
    <location>
        <begin position="29"/>
        <end position="53"/>
    </location>
</feature>
<evidence type="ECO:0000256" key="1">
    <source>
        <dbReference type="SAM" id="MobiDB-lite"/>
    </source>
</evidence>
<evidence type="ECO:0000256" key="2">
    <source>
        <dbReference type="SAM" id="Phobius"/>
    </source>
</evidence>
<evidence type="ECO:0000313" key="4">
    <source>
        <dbReference type="Proteomes" id="UP001597260"/>
    </source>
</evidence>
<keyword evidence="2" id="KW-0812">Transmembrane</keyword>
<dbReference type="RefSeq" id="WP_377571119.1">
    <property type="nucleotide sequence ID" value="NZ_JBHTMP010000019.1"/>
</dbReference>
<comment type="caution">
    <text evidence="3">The sequence shown here is derived from an EMBL/GenBank/DDBJ whole genome shotgun (WGS) entry which is preliminary data.</text>
</comment>
<evidence type="ECO:0000313" key="3">
    <source>
        <dbReference type="EMBL" id="MFD1322308.1"/>
    </source>
</evidence>
<keyword evidence="2" id="KW-1133">Transmembrane helix</keyword>
<proteinExistence type="predicted"/>
<keyword evidence="4" id="KW-1185">Reference proteome</keyword>
<feature type="region of interest" description="Disordered" evidence="1">
    <location>
        <begin position="67"/>
        <end position="100"/>
    </location>
</feature>